<sequence length="140" mass="15067">MAVRISLIPRRKAASVGHFLPLSSLIFSVAAWACGSAATTPVGANARPSAISPGINNLVVNMSRILLDRLRSVNGFPDREIGSVRKPEFALAQCSGRNHGAGHERRKRRRSFATAELSDEMAQAIGSSRMTRKAKLTSRA</sequence>
<dbReference type="RefSeq" id="WP_215603207.1">
    <property type="nucleotide sequence ID" value="NZ_CP076136.1"/>
</dbReference>
<evidence type="ECO:0008006" key="4">
    <source>
        <dbReference type="Google" id="ProtNLM"/>
    </source>
</evidence>
<dbReference type="AlphaFoldDB" id="A0A975RWT5"/>
<feature type="signal peptide" evidence="1">
    <location>
        <begin position="1"/>
        <end position="33"/>
    </location>
</feature>
<accession>A0A975RWT5</accession>
<feature type="chain" id="PRO_5036787937" description="Secreted protein" evidence="1">
    <location>
        <begin position="34"/>
        <end position="140"/>
    </location>
</feature>
<dbReference type="EMBL" id="CP076136">
    <property type="protein sequence ID" value="QWG22438.1"/>
    <property type="molecule type" value="Genomic_DNA"/>
</dbReference>
<organism evidence="2 3">
    <name type="scientific">Bradyrhizobium sediminis</name>
    <dbReference type="NCBI Taxonomy" id="2840469"/>
    <lineage>
        <taxon>Bacteria</taxon>
        <taxon>Pseudomonadati</taxon>
        <taxon>Pseudomonadota</taxon>
        <taxon>Alphaproteobacteria</taxon>
        <taxon>Hyphomicrobiales</taxon>
        <taxon>Nitrobacteraceae</taxon>
        <taxon>Bradyrhizobium</taxon>
    </lineage>
</organism>
<evidence type="ECO:0000256" key="1">
    <source>
        <dbReference type="SAM" id="SignalP"/>
    </source>
</evidence>
<name>A0A975RWT5_9BRAD</name>
<reference evidence="2 3" key="1">
    <citation type="submission" date="2021-06" db="EMBL/GenBank/DDBJ databases">
        <title>Bradyrhizobium sp. S2-11-4 Genome sequencing.</title>
        <authorList>
            <person name="Jin L."/>
        </authorList>
    </citation>
    <scope>NUCLEOTIDE SEQUENCE [LARGE SCALE GENOMIC DNA]</scope>
    <source>
        <strain evidence="2 3">S2-11-4</strain>
    </source>
</reference>
<keyword evidence="1" id="KW-0732">Signal</keyword>
<protein>
    <recommendedName>
        <fullName evidence="4">Secreted protein</fullName>
    </recommendedName>
</protein>
<gene>
    <name evidence="2" type="ORF">KMZ93_21065</name>
</gene>
<evidence type="ECO:0000313" key="2">
    <source>
        <dbReference type="EMBL" id="QWG22438.1"/>
    </source>
</evidence>
<dbReference type="Proteomes" id="UP000676951">
    <property type="component" value="Chromosome"/>
</dbReference>
<evidence type="ECO:0000313" key="3">
    <source>
        <dbReference type="Proteomes" id="UP000676951"/>
    </source>
</evidence>
<proteinExistence type="predicted"/>
<keyword evidence="3" id="KW-1185">Reference proteome</keyword>